<dbReference type="InterPro" id="IPR036812">
    <property type="entry name" value="NAD(P)_OxRdtase_dom_sf"/>
</dbReference>
<keyword evidence="4" id="KW-0805">Transcription regulation</keyword>
<sequence length="619" mass="69979">MMEQTDYSKQEHNKPSTKQNPFPTPQRKRNDHTKRFSEEQVKLLESMFNQEAKIEPRNKLQLAKDLGLQPRQVSIWFQNKRARWKSKKLEQEYRVLKANFDTLYQQFESLKKENESLHEQLHTVNSLLENSHMRQNSSKDSNENILNTAPVNRDKNIEHIGNSERTTYVEVERENNGAILSQVSPWMSHVALQLGGISKLEDGEWSFPNEQHSMEDKTPKYPLFSATHFIHHSTPTPPMLPSSISMPISIAAAPASYIIIKCSSGASTSTDSLISPLINLKPLKFPRFWPWQKVKMGPLTVSPMGFGTWAWGNQLLWGYDESMDSQLQATFNLALENGINLFDTADSYGTGRLNGQSEKLLGKFIREFQGKRAAQDNIVIATKFAAYPWRLTPGQFVNACKSSLDRMQIEQIGIGQLHWSTANYAPLQERALWDGLVAMYEKGLVRAVGVSNYGPKQLVKIHDYLKARGVPLCSAQVQFSLLSMGKDQMEIKNICDSLGIKLISYSPLGLGMLTGKYSPSNLPQGPRGLLFRQILPGLEPLLSSLQEIAQERRKTMSQVAINWCICNGTIPIPGVKSVKQAEENLGALGWQLTSDELLQLEYGALESPRKMIQNIFQTR</sequence>
<dbReference type="GO" id="GO:0016491">
    <property type="term" value="F:oxidoreductase activity"/>
    <property type="evidence" value="ECO:0007669"/>
    <property type="project" value="UniProtKB-KW"/>
</dbReference>
<dbReference type="Proteomes" id="UP001630127">
    <property type="component" value="Unassembled WGS sequence"/>
</dbReference>
<evidence type="ECO:0000256" key="1">
    <source>
        <dbReference type="ARBA" id="ARBA00004123"/>
    </source>
</evidence>
<keyword evidence="3" id="KW-0560">Oxidoreductase</keyword>
<dbReference type="InterPro" id="IPR023210">
    <property type="entry name" value="NADP_OxRdtase_dom"/>
</dbReference>
<evidence type="ECO:0000256" key="8">
    <source>
        <dbReference type="ARBA" id="ARBA00023242"/>
    </source>
</evidence>
<dbReference type="Gene3D" id="1.10.10.60">
    <property type="entry name" value="Homeodomain-like"/>
    <property type="match status" value="1"/>
</dbReference>
<evidence type="ECO:0000256" key="6">
    <source>
        <dbReference type="ARBA" id="ARBA00023155"/>
    </source>
</evidence>
<dbReference type="PRINTS" id="PR00069">
    <property type="entry name" value="ALDKETRDTASE"/>
</dbReference>
<dbReference type="AlphaFoldDB" id="A0ABD2ZYB1"/>
<comment type="subcellular location">
    <subcellularLocation>
        <location evidence="1 9 10">Nucleus</location>
    </subcellularLocation>
</comment>
<keyword evidence="2" id="KW-0521">NADP</keyword>
<evidence type="ECO:0000256" key="4">
    <source>
        <dbReference type="ARBA" id="ARBA00023015"/>
    </source>
</evidence>
<dbReference type="CDD" id="cd00086">
    <property type="entry name" value="homeodomain"/>
    <property type="match status" value="1"/>
</dbReference>
<name>A0ABD2ZYB1_9GENT</name>
<dbReference type="GO" id="GO:0003677">
    <property type="term" value="F:DNA binding"/>
    <property type="evidence" value="ECO:0007669"/>
    <property type="project" value="UniProtKB-UniRule"/>
</dbReference>
<dbReference type="Pfam" id="PF02183">
    <property type="entry name" value="HALZ"/>
    <property type="match status" value="1"/>
</dbReference>
<dbReference type="Gene3D" id="3.20.20.100">
    <property type="entry name" value="NADP-dependent oxidoreductase domain"/>
    <property type="match status" value="1"/>
</dbReference>
<dbReference type="InterPro" id="IPR009057">
    <property type="entry name" value="Homeodomain-like_sf"/>
</dbReference>
<dbReference type="SUPFAM" id="SSF46689">
    <property type="entry name" value="Homeodomain-like"/>
    <property type="match status" value="1"/>
</dbReference>
<keyword evidence="5 9" id="KW-0238">DNA-binding</keyword>
<dbReference type="InterPro" id="IPR020471">
    <property type="entry name" value="AKR"/>
</dbReference>
<dbReference type="InterPro" id="IPR003106">
    <property type="entry name" value="Leu_zip_homeo"/>
</dbReference>
<keyword evidence="8 9" id="KW-0539">Nucleus</keyword>
<dbReference type="Pfam" id="PF00046">
    <property type="entry name" value="Homeodomain"/>
    <property type="match status" value="1"/>
</dbReference>
<dbReference type="PANTHER" id="PTHR43625">
    <property type="entry name" value="AFLATOXIN B1 ALDEHYDE REDUCTASE"/>
    <property type="match status" value="1"/>
</dbReference>
<dbReference type="PROSITE" id="PS00062">
    <property type="entry name" value="ALDOKETO_REDUCTASE_2"/>
    <property type="match status" value="1"/>
</dbReference>
<evidence type="ECO:0000256" key="2">
    <source>
        <dbReference type="ARBA" id="ARBA00022857"/>
    </source>
</evidence>
<evidence type="ECO:0000256" key="5">
    <source>
        <dbReference type="ARBA" id="ARBA00023125"/>
    </source>
</evidence>
<dbReference type="GO" id="GO:0005634">
    <property type="term" value="C:nucleus"/>
    <property type="evidence" value="ECO:0007669"/>
    <property type="project" value="UniProtKB-SubCell"/>
</dbReference>
<dbReference type="InterPro" id="IPR000047">
    <property type="entry name" value="HTH_motif"/>
</dbReference>
<organism evidence="14 15">
    <name type="scientific">Cinchona calisaya</name>
    <dbReference type="NCBI Taxonomy" id="153742"/>
    <lineage>
        <taxon>Eukaryota</taxon>
        <taxon>Viridiplantae</taxon>
        <taxon>Streptophyta</taxon>
        <taxon>Embryophyta</taxon>
        <taxon>Tracheophyta</taxon>
        <taxon>Spermatophyta</taxon>
        <taxon>Magnoliopsida</taxon>
        <taxon>eudicotyledons</taxon>
        <taxon>Gunneridae</taxon>
        <taxon>Pentapetalae</taxon>
        <taxon>asterids</taxon>
        <taxon>lamiids</taxon>
        <taxon>Gentianales</taxon>
        <taxon>Rubiaceae</taxon>
        <taxon>Cinchonoideae</taxon>
        <taxon>Cinchoneae</taxon>
        <taxon>Cinchona</taxon>
    </lineage>
</organism>
<reference evidence="14 15" key="1">
    <citation type="submission" date="2024-11" db="EMBL/GenBank/DDBJ databases">
        <title>A near-complete genome assembly of Cinchona calisaya.</title>
        <authorList>
            <person name="Lian D.C."/>
            <person name="Zhao X.W."/>
            <person name="Wei L."/>
        </authorList>
    </citation>
    <scope>NUCLEOTIDE SEQUENCE [LARGE SCALE GENOMIC DNA]</scope>
    <source>
        <tissue evidence="14">Nenye</tissue>
    </source>
</reference>
<dbReference type="InterPro" id="IPR018170">
    <property type="entry name" value="Aldo/ket_reductase_CS"/>
</dbReference>
<evidence type="ECO:0000256" key="3">
    <source>
        <dbReference type="ARBA" id="ARBA00023002"/>
    </source>
</evidence>
<dbReference type="SUPFAM" id="SSF51430">
    <property type="entry name" value="NAD(P)-linked oxidoreductase"/>
    <property type="match status" value="1"/>
</dbReference>
<proteinExistence type="predicted"/>
<accession>A0ABD2ZYB1</accession>
<comment type="caution">
    <text evidence="14">The sequence shown here is derived from an EMBL/GenBank/DDBJ whole genome shotgun (WGS) entry which is preliminary data.</text>
</comment>
<dbReference type="PRINTS" id="PR00031">
    <property type="entry name" value="HTHREPRESSR"/>
</dbReference>
<evidence type="ECO:0000256" key="12">
    <source>
        <dbReference type="SAM" id="MobiDB-lite"/>
    </source>
</evidence>
<dbReference type="CDD" id="cd19093">
    <property type="entry name" value="AKR_AtPLR-like"/>
    <property type="match status" value="1"/>
</dbReference>
<evidence type="ECO:0000256" key="10">
    <source>
        <dbReference type="RuleBase" id="RU000682"/>
    </source>
</evidence>
<dbReference type="InterPro" id="IPR050791">
    <property type="entry name" value="Aldo-Keto_reductase"/>
</dbReference>
<feature type="region of interest" description="Disordered" evidence="12">
    <location>
        <begin position="1"/>
        <end position="35"/>
    </location>
</feature>
<evidence type="ECO:0000256" key="9">
    <source>
        <dbReference type="PROSITE-ProRule" id="PRU00108"/>
    </source>
</evidence>
<evidence type="ECO:0000259" key="13">
    <source>
        <dbReference type="PROSITE" id="PS50071"/>
    </source>
</evidence>
<feature type="domain" description="Homeobox" evidence="13">
    <location>
        <begin position="27"/>
        <end position="87"/>
    </location>
</feature>
<dbReference type="InterPro" id="IPR017970">
    <property type="entry name" value="Homeobox_CS"/>
</dbReference>
<feature type="coiled-coil region" evidence="11">
    <location>
        <begin position="79"/>
        <end position="120"/>
    </location>
</feature>
<feature type="DNA-binding region" description="Homeobox" evidence="9">
    <location>
        <begin position="29"/>
        <end position="88"/>
    </location>
</feature>
<keyword evidence="6 9" id="KW-0371">Homeobox</keyword>
<dbReference type="EMBL" id="JBJUIK010000007">
    <property type="protein sequence ID" value="KAL3524446.1"/>
    <property type="molecule type" value="Genomic_DNA"/>
</dbReference>
<keyword evidence="7" id="KW-0804">Transcription</keyword>
<dbReference type="PANTHER" id="PTHR43625:SF5">
    <property type="entry name" value="PYRIDOXAL REDUCTASE, CHLOROPLASTIC"/>
    <property type="match status" value="1"/>
</dbReference>
<dbReference type="Pfam" id="PF00248">
    <property type="entry name" value="Aldo_ket_red"/>
    <property type="match status" value="1"/>
</dbReference>
<evidence type="ECO:0000256" key="11">
    <source>
        <dbReference type="SAM" id="Coils"/>
    </source>
</evidence>
<keyword evidence="15" id="KW-1185">Reference proteome</keyword>
<protein>
    <recommendedName>
        <fullName evidence="13">Homeobox domain-containing protein</fullName>
    </recommendedName>
</protein>
<dbReference type="PROSITE" id="PS50071">
    <property type="entry name" value="HOMEOBOX_2"/>
    <property type="match status" value="1"/>
</dbReference>
<evidence type="ECO:0000256" key="7">
    <source>
        <dbReference type="ARBA" id="ARBA00023163"/>
    </source>
</evidence>
<keyword evidence="11" id="KW-0175">Coiled coil</keyword>
<evidence type="ECO:0000313" key="14">
    <source>
        <dbReference type="EMBL" id="KAL3524446.1"/>
    </source>
</evidence>
<dbReference type="PROSITE" id="PS00027">
    <property type="entry name" value="HOMEOBOX_1"/>
    <property type="match status" value="1"/>
</dbReference>
<dbReference type="SMART" id="SM00389">
    <property type="entry name" value="HOX"/>
    <property type="match status" value="1"/>
</dbReference>
<gene>
    <name evidence="14" type="ORF">ACH5RR_017280</name>
</gene>
<feature type="compositionally biased region" description="Basic and acidic residues" evidence="12">
    <location>
        <begin position="1"/>
        <end position="14"/>
    </location>
</feature>
<evidence type="ECO:0000313" key="15">
    <source>
        <dbReference type="Proteomes" id="UP001630127"/>
    </source>
</evidence>
<dbReference type="InterPro" id="IPR001356">
    <property type="entry name" value="HD"/>
</dbReference>